<sequence>MIYRTRSFNINNHNDFSLNPLRRTQSASNMRSVDAELSNLRDLRRVIRINKGDHQEAFSAVNTILIKMNEEQLLYDFFKDNFNNEPREKNVGETFRSKFPNLNNILKNHGLLKQDKTKEEIENTEEIKKNFFRYQNSKTIFTSIRQSINSSHGEDVFFIAYYFNNPIGILRFSKKTNIPTVVHFAIHYLIRNCGYLLMEYAVKESVDLGKEGKLQIDALPRAEKAYFDMGFFKTVGDVMILEPSMSDKWSMINSCYKYTRC</sequence>
<proteinExistence type="predicted"/>
<dbReference type="EMBL" id="JACOII010000020">
    <property type="protein sequence ID" value="MBI6547774.1"/>
    <property type="molecule type" value="Genomic_DNA"/>
</dbReference>
<gene>
    <name evidence="1" type="ORF">H8A87_03300</name>
</gene>
<evidence type="ECO:0000313" key="2">
    <source>
        <dbReference type="Proteomes" id="UP000696184"/>
    </source>
</evidence>
<evidence type="ECO:0000313" key="1">
    <source>
        <dbReference type="EMBL" id="MBI6547774.1"/>
    </source>
</evidence>
<accession>A0ABS0U1L2</accession>
<organism evidence="1 2">
    <name type="scientific">Xenorhabdus lircayensis</name>
    <dbReference type="NCBI Taxonomy" id="2763499"/>
    <lineage>
        <taxon>Bacteria</taxon>
        <taxon>Pseudomonadati</taxon>
        <taxon>Pseudomonadota</taxon>
        <taxon>Gammaproteobacteria</taxon>
        <taxon>Enterobacterales</taxon>
        <taxon>Morganellaceae</taxon>
        <taxon>Xenorhabdus</taxon>
    </lineage>
</organism>
<dbReference type="Proteomes" id="UP000696184">
    <property type="component" value="Unassembled WGS sequence"/>
</dbReference>
<dbReference type="RefSeq" id="WP_198688571.1">
    <property type="nucleotide sequence ID" value="NZ_CAWPUD010000017.1"/>
</dbReference>
<keyword evidence="2" id="KW-1185">Reference proteome</keyword>
<reference evidence="1 2" key="1">
    <citation type="submission" date="2020-08" db="EMBL/GenBank/DDBJ databases">
        <title>Description of Xenorhabdus lircayensis sp. nov., the symbiotic bacterium associated with the entomopathogenic nematode Steirnernema unicornum.</title>
        <authorList>
            <person name="Castaneda-Alvarez C."/>
            <person name="Prodan S."/>
            <person name="Zamorano A."/>
            <person name="San-Blas E."/>
            <person name="Aballay E."/>
        </authorList>
    </citation>
    <scope>NUCLEOTIDE SEQUENCE [LARGE SCALE GENOMIC DNA]</scope>
    <source>
        <strain evidence="1 2">VLS</strain>
    </source>
</reference>
<name>A0ABS0U1L2_9GAMM</name>
<comment type="caution">
    <text evidence="1">The sequence shown here is derived from an EMBL/GenBank/DDBJ whole genome shotgun (WGS) entry which is preliminary data.</text>
</comment>
<protein>
    <submittedName>
        <fullName evidence="1">GNAT family N-acetyltransferase</fullName>
    </submittedName>
</protein>